<name>A0ABN9DLM5_9NEOB</name>
<gene>
    <name evidence="1" type="ORF">SPARVUS_LOCUS7515407</name>
</gene>
<dbReference type="InterPro" id="IPR029775">
    <property type="entry name" value="NPHP4"/>
</dbReference>
<dbReference type="Proteomes" id="UP001162483">
    <property type="component" value="Unassembled WGS sequence"/>
</dbReference>
<comment type="caution">
    <text evidence="1">The sequence shown here is derived from an EMBL/GenBank/DDBJ whole genome shotgun (WGS) entry which is preliminary data.</text>
</comment>
<organism evidence="1 2">
    <name type="scientific">Staurois parvus</name>
    <dbReference type="NCBI Taxonomy" id="386267"/>
    <lineage>
        <taxon>Eukaryota</taxon>
        <taxon>Metazoa</taxon>
        <taxon>Chordata</taxon>
        <taxon>Craniata</taxon>
        <taxon>Vertebrata</taxon>
        <taxon>Euteleostomi</taxon>
        <taxon>Amphibia</taxon>
        <taxon>Batrachia</taxon>
        <taxon>Anura</taxon>
        <taxon>Neobatrachia</taxon>
        <taxon>Ranoidea</taxon>
        <taxon>Ranidae</taxon>
        <taxon>Staurois</taxon>
    </lineage>
</organism>
<sequence length="128" mass="14127">MMYPSLEKFEEELLVLVNSDRLPKGILIAGGTPVSIQERRLHIGVHNGWCFVQPPQVVVVTPESRAVKANSATSLRKRQASAQTLSSSALVLRSRIRLPEMVDDPRFAIVFLLEYVFTVPSGVGSKVP</sequence>
<keyword evidence="2" id="KW-1185">Reference proteome</keyword>
<evidence type="ECO:0000313" key="1">
    <source>
        <dbReference type="EMBL" id="CAI9572869.1"/>
    </source>
</evidence>
<dbReference type="PANTHER" id="PTHR31043:SF3">
    <property type="entry name" value="NEPHROCYSTIN-4"/>
    <property type="match status" value="1"/>
</dbReference>
<accession>A0ABN9DLM5</accession>
<proteinExistence type="predicted"/>
<dbReference type="PANTHER" id="PTHR31043">
    <property type="entry name" value="NEPHROCYSTIN-4"/>
    <property type="match status" value="1"/>
</dbReference>
<evidence type="ECO:0000313" key="2">
    <source>
        <dbReference type="Proteomes" id="UP001162483"/>
    </source>
</evidence>
<reference evidence="1" key="1">
    <citation type="submission" date="2023-05" db="EMBL/GenBank/DDBJ databases">
        <authorList>
            <person name="Stuckert A."/>
        </authorList>
    </citation>
    <scope>NUCLEOTIDE SEQUENCE</scope>
</reference>
<protein>
    <submittedName>
        <fullName evidence="1">Uncharacterized protein</fullName>
    </submittedName>
</protein>
<dbReference type="EMBL" id="CATNWA010014523">
    <property type="protein sequence ID" value="CAI9572869.1"/>
    <property type="molecule type" value="Genomic_DNA"/>
</dbReference>
<feature type="non-terminal residue" evidence="1">
    <location>
        <position position="128"/>
    </location>
</feature>